<feature type="domain" description="SLH" evidence="10">
    <location>
        <begin position="1392"/>
        <end position="1450"/>
    </location>
</feature>
<evidence type="ECO:0000256" key="2">
    <source>
        <dbReference type="ARBA" id="ARBA00017346"/>
    </source>
</evidence>
<feature type="chain" id="PRO_5007864652" description="Intimin" evidence="7">
    <location>
        <begin position="31"/>
        <end position="1493"/>
    </location>
</feature>
<dbReference type="PROSITE" id="PS51127">
    <property type="entry name" value="BIG1"/>
    <property type="match status" value="1"/>
</dbReference>
<dbReference type="PANTHER" id="PTHR32401">
    <property type="entry name" value="CONCANAVALIN A-LIKE LECTIN FAMILY PROTEIN"/>
    <property type="match status" value="1"/>
</dbReference>
<protein>
    <recommendedName>
        <fullName evidence="2">Intimin</fullName>
    </recommendedName>
    <alternativeName>
        <fullName evidence="5">Attaching and effacing protein</fullName>
    </alternativeName>
</protein>
<dbReference type="InterPro" id="IPR013783">
    <property type="entry name" value="Ig-like_fold"/>
</dbReference>
<evidence type="ECO:0000313" key="12">
    <source>
        <dbReference type="Proteomes" id="UP000076563"/>
    </source>
</evidence>
<dbReference type="SUPFAM" id="SSF49265">
    <property type="entry name" value="Fibronectin type III"/>
    <property type="match status" value="2"/>
</dbReference>
<evidence type="ECO:0000259" key="8">
    <source>
        <dbReference type="PROSITE" id="PS50853"/>
    </source>
</evidence>
<keyword evidence="4" id="KW-1015">Disulfide bond</keyword>
<dbReference type="InterPro" id="IPR036116">
    <property type="entry name" value="FN3_sf"/>
</dbReference>
<reference evidence="12" key="1">
    <citation type="submission" date="2016-01" db="EMBL/GenBank/DDBJ databases">
        <title>Draft genome of Chromobacterium sp. F49.</title>
        <authorList>
            <person name="Hong K.W."/>
        </authorList>
    </citation>
    <scope>NUCLEOTIDE SEQUENCE [LARGE SCALE GENOMIC DNA]</scope>
    <source>
        <strain evidence="12">M63</strain>
    </source>
</reference>
<dbReference type="Gene3D" id="2.60.40.1080">
    <property type="match status" value="2"/>
</dbReference>
<dbReference type="InterPro" id="IPR008969">
    <property type="entry name" value="CarboxyPept-like_regulatory"/>
</dbReference>
<evidence type="ECO:0000256" key="5">
    <source>
        <dbReference type="ARBA" id="ARBA00029955"/>
    </source>
</evidence>
<proteinExistence type="inferred from homology"/>
<feature type="compositionally biased region" description="Polar residues" evidence="6">
    <location>
        <begin position="1484"/>
        <end position="1493"/>
    </location>
</feature>
<dbReference type="CDD" id="cd00063">
    <property type="entry name" value="FN3"/>
    <property type="match status" value="2"/>
</dbReference>
<dbReference type="SMART" id="SM00060">
    <property type="entry name" value="FN3"/>
    <property type="match status" value="2"/>
</dbReference>
<dbReference type="GO" id="GO:0030246">
    <property type="term" value="F:carbohydrate binding"/>
    <property type="evidence" value="ECO:0007669"/>
    <property type="project" value="InterPro"/>
</dbReference>
<dbReference type="SMART" id="SM00634">
    <property type="entry name" value="BID_1"/>
    <property type="match status" value="2"/>
</dbReference>
<dbReference type="Pfam" id="PF00139">
    <property type="entry name" value="Lectin_legB"/>
    <property type="match status" value="1"/>
</dbReference>
<dbReference type="RefSeq" id="WP_063186198.1">
    <property type="nucleotide sequence ID" value="NZ_LQRA01000083.1"/>
</dbReference>
<sequence>MKLHRSKWMSWLLMISMVVTLLQPALQAHAAEDSVRWVTYKNDDFSNAKQLALFSLNGSAKVETDNKNRQVLRLTEALTNKFGTAFNKKLIAPGDNYSFSTFFKFRLNENTLGNPADGITFTIQAESNTAGSVGVGIGYGGIKPSFAVKYDTYKNTDMSDPSNNYIGLAVNGDVKNSTPGWYTSANELNSQGIILSSGTDYYSWIDYDGAANNVKVYISSTEARPTTPVLNANNIDLADVFKGKPGVYAGFTAATGGAFERHDIISWYFTNELAPIDTTKYQYKQAPTNVTVNTVPTGQPGQFQVIATLYDVDGNPVSDAPVRFASTQGTLTNKDAVSDGSGQGTTVLDFGSNPPSGEVTAKVMVGGAYATVTIPPSPTNLKAGTTPETANKLTWNTVTGATYYNLYKDGALYATNVSSATYQVTDLAPGEFATFTVTAVVKGENGVMESAPSNSVTLPTSANLTLDSIRYTLPVGSTHQTVVSSVYSNGTKVEVTNQSVFSSANNAIVTISPSGLVTAVGAGTTVIYAVYNGTTLQASITVPIAAPTGVATDNVTSTSATLNWNAVPGAQSYNIYDNGKLIASGITDTRYMVTGLKPGTNHNFTVSAVSNGIESPASGATGATTTTMRDLVVTPANYTLVPGATHQTQATAVYLDESMKDVTKKATYVSSNPDIVSVDANGVITAKAPGTAVITVTYDGKTATETIVVQEQVPPFNLTLKKSPDSIPGDGSSKVTLSAGVVSTDGSPVAGVPVTFHFGNSKNDVTAITNEQGIASIEYTAPALQGLTPLNEVVTVSAKDPKSGLTKQESIEVTYMPAAVRGIVIDQVTGKPAAGATVSISADFNGDGIVDFISTVTTAQDGSYQIGVPRGNFAYTMNIQTPVQLGNRTVTLKSTQTAVVGQLNAAGQKIDSANKISGQLFIAPSASNVQQTPESLFGSGNVSAVIQGINGTVFQSTLALKSDGSFELEKVPGGQYKISYQIKAPNGVVLAGPSAIVNVKQNGELGVVYSLIDPYGTITDEASGKPVDGVSVKLYWADTELNKQNGRTPHTPVELPELAAFAPNKNHNPQLSDAAGQYAWMVYPNADYYIVATKAGYYDYNTLTGKPNMPAADGSDSYIKDGIIHVGQDIVAFDFKIRQIPASNNSSTSYGGGFYYGSATSDVTLNLSVDKNLVKEGEQSTITVDYKNQSVFSIDAGVVTVTIPAGAEVIDADGGTVSGNTVTWKVGKLSAGQAGSYKLKLKWKTVAAADAEFDIQGKFTVEGNTSSSAKADSAVKMKVFSDRFGNLKHQRYILGYPDGKFHPENALTRAELAAIVARMKENAKVTDALTYNDVQESHWAANYIKIATKYGYFNGFEDGSFRPEAKVSRGELASVMARFLSLNVSASGENHFKDVSGHWAGNAIEELYRGKFLAGYEDGTFKPADSIRRVEAVTMINRMLYRGPLKGVAPQFPDVTESHWGFGDVQEATVSHESVRNADGSEAWKSSMTDDVQ</sequence>
<dbReference type="eggNOG" id="COG1361">
    <property type="taxonomic scope" value="Bacteria"/>
</dbReference>
<keyword evidence="12" id="KW-1185">Reference proteome</keyword>
<dbReference type="InterPro" id="IPR056573">
    <property type="entry name" value="Lectin_L-type_dom"/>
</dbReference>
<evidence type="ECO:0000256" key="7">
    <source>
        <dbReference type="SAM" id="SignalP"/>
    </source>
</evidence>
<accession>A0A165Q884</accession>
<comment type="similarity">
    <text evidence="1">Belongs to the intimin/invasin family.</text>
</comment>
<dbReference type="Pfam" id="PF02368">
    <property type="entry name" value="Big_2"/>
    <property type="match status" value="1"/>
</dbReference>
<dbReference type="InterPro" id="IPR003961">
    <property type="entry name" value="FN3_dom"/>
</dbReference>
<dbReference type="InterPro" id="IPR008964">
    <property type="entry name" value="Invasin/intimin_cell_adhesion"/>
</dbReference>
<evidence type="ECO:0000259" key="10">
    <source>
        <dbReference type="PROSITE" id="PS51272"/>
    </source>
</evidence>
<dbReference type="eggNOG" id="COG4932">
    <property type="taxonomic scope" value="Bacteria"/>
</dbReference>
<dbReference type="eggNOG" id="COG2133">
    <property type="taxonomic scope" value="Bacteria"/>
</dbReference>
<dbReference type="InterPro" id="IPR001119">
    <property type="entry name" value="SLH_dom"/>
</dbReference>
<keyword evidence="7" id="KW-0732">Signal</keyword>
<gene>
    <name evidence="11" type="ORF">AV654_30900</name>
</gene>
<dbReference type="SUPFAM" id="SSF49899">
    <property type="entry name" value="Concanavalin A-like lectins/glucanases"/>
    <property type="match status" value="1"/>
</dbReference>
<dbReference type="Pfam" id="PF00395">
    <property type="entry name" value="SLH"/>
    <property type="match status" value="3"/>
</dbReference>
<name>A0A165Q884_9BACL</name>
<dbReference type="InterPro" id="IPR050258">
    <property type="entry name" value="Leguminous_Lectin"/>
</dbReference>
<dbReference type="Gene3D" id="2.60.40.10">
    <property type="entry name" value="Immunoglobulins"/>
    <property type="match status" value="4"/>
</dbReference>
<dbReference type="Pfam" id="PF00041">
    <property type="entry name" value="fn3"/>
    <property type="match status" value="1"/>
</dbReference>
<dbReference type="Gene3D" id="2.60.120.200">
    <property type="match status" value="1"/>
</dbReference>
<dbReference type="InterPro" id="IPR003344">
    <property type="entry name" value="Big_1_dom"/>
</dbReference>
<dbReference type="PANTHER" id="PTHR32401:SF16">
    <property type="entry name" value="CONCANAVALIN A-LIKE LECTIN FAMILY PROTEIN"/>
    <property type="match status" value="1"/>
</dbReference>
<dbReference type="InterPro" id="IPR003343">
    <property type="entry name" value="Big_2"/>
</dbReference>
<dbReference type="SUPFAM" id="SSF49464">
    <property type="entry name" value="Carboxypeptidase regulatory domain-like"/>
    <property type="match status" value="2"/>
</dbReference>
<dbReference type="SUPFAM" id="SSF49373">
    <property type="entry name" value="Invasin/intimin cell-adhesion fragments"/>
    <property type="match status" value="4"/>
</dbReference>
<dbReference type="Proteomes" id="UP000076563">
    <property type="component" value="Unassembled WGS sequence"/>
</dbReference>
<dbReference type="PROSITE" id="PS51272">
    <property type="entry name" value="SLH"/>
    <property type="match status" value="3"/>
</dbReference>
<dbReference type="EMBL" id="LQRA01000083">
    <property type="protein sequence ID" value="KZE73982.1"/>
    <property type="molecule type" value="Genomic_DNA"/>
</dbReference>
<dbReference type="Pfam" id="PF02369">
    <property type="entry name" value="Big_1"/>
    <property type="match status" value="1"/>
</dbReference>
<dbReference type="InterPro" id="IPR013320">
    <property type="entry name" value="ConA-like_dom_sf"/>
</dbReference>
<feature type="domain" description="SLH" evidence="10">
    <location>
        <begin position="1267"/>
        <end position="1326"/>
    </location>
</feature>
<dbReference type="STRING" id="1007103.GCA_000213315_02907"/>
<feature type="domain" description="Fibronectin type-III" evidence="8">
    <location>
        <begin position="377"/>
        <end position="463"/>
    </location>
</feature>
<dbReference type="InterPro" id="IPR001220">
    <property type="entry name" value="Legume_lectin_dom"/>
</dbReference>
<feature type="region of interest" description="Disordered" evidence="6">
    <location>
        <begin position="1473"/>
        <end position="1493"/>
    </location>
</feature>
<organism evidence="11 12">
    <name type="scientific">Paenibacillus elgii</name>
    <dbReference type="NCBI Taxonomy" id="189691"/>
    <lineage>
        <taxon>Bacteria</taxon>
        <taxon>Bacillati</taxon>
        <taxon>Bacillota</taxon>
        <taxon>Bacilli</taxon>
        <taxon>Bacillales</taxon>
        <taxon>Paenibacillaceae</taxon>
        <taxon>Paenibacillus</taxon>
    </lineage>
</organism>
<feature type="domain" description="Big-1" evidence="9">
    <location>
        <begin position="717"/>
        <end position="816"/>
    </location>
</feature>
<evidence type="ECO:0000259" key="9">
    <source>
        <dbReference type="PROSITE" id="PS51127"/>
    </source>
</evidence>
<dbReference type="OrthoDB" id="283370at2"/>
<evidence type="ECO:0000313" key="11">
    <source>
        <dbReference type="EMBL" id="KZE73982.1"/>
    </source>
</evidence>
<comment type="caution">
    <text evidence="11">The sequence shown here is derived from an EMBL/GenBank/DDBJ whole genome shotgun (WGS) entry which is preliminary data.</text>
</comment>
<dbReference type="CDD" id="cd01951">
    <property type="entry name" value="lectin_L-type"/>
    <property type="match status" value="1"/>
</dbReference>
<feature type="domain" description="Fibronectin type-III" evidence="8">
    <location>
        <begin position="546"/>
        <end position="630"/>
    </location>
</feature>
<keyword evidence="3" id="KW-0843">Virulence</keyword>
<evidence type="ECO:0000256" key="1">
    <source>
        <dbReference type="ARBA" id="ARBA00010116"/>
    </source>
</evidence>
<dbReference type="PROSITE" id="PS50853">
    <property type="entry name" value="FN3"/>
    <property type="match status" value="2"/>
</dbReference>
<feature type="domain" description="SLH" evidence="10">
    <location>
        <begin position="1327"/>
        <end position="1390"/>
    </location>
</feature>
<feature type="signal peptide" evidence="7">
    <location>
        <begin position="1"/>
        <end position="30"/>
    </location>
</feature>
<evidence type="ECO:0000256" key="6">
    <source>
        <dbReference type="SAM" id="MobiDB-lite"/>
    </source>
</evidence>
<evidence type="ECO:0000256" key="4">
    <source>
        <dbReference type="ARBA" id="ARBA00023157"/>
    </source>
</evidence>
<evidence type="ECO:0000256" key="3">
    <source>
        <dbReference type="ARBA" id="ARBA00023026"/>
    </source>
</evidence>
<dbReference type="SMART" id="SM00635">
    <property type="entry name" value="BID_2"/>
    <property type="match status" value="2"/>
</dbReference>
<dbReference type="Gene3D" id="2.60.40.1120">
    <property type="entry name" value="Carboxypeptidase-like, regulatory domain"/>
    <property type="match status" value="2"/>
</dbReference>
<dbReference type="eggNOG" id="COG5184">
    <property type="taxonomic scope" value="Bacteria"/>
</dbReference>